<accession>A0AAW0DNP6</accession>
<comment type="caution">
    <text evidence="2">The sequence shown here is derived from an EMBL/GenBank/DDBJ whole genome shotgun (WGS) entry which is preliminary data.</text>
</comment>
<organism evidence="2 3">
    <name type="scientific">Favolaschia claudopus</name>
    <dbReference type="NCBI Taxonomy" id="2862362"/>
    <lineage>
        <taxon>Eukaryota</taxon>
        <taxon>Fungi</taxon>
        <taxon>Dikarya</taxon>
        <taxon>Basidiomycota</taxon>
        <taxon>Agaricomycotina</taxon>
        <taxon>Agaricomycetes</taxon>
        <taxon>Agaricomycetidae</taxon>
        <taxon>Agaricales</taxon>
        <taxon>Marasmiineae</taxon>
        <taxon>Mycenaceae</taxon>
        <taxon>Favolaschia</taxon>
    </lineage>
</organism>
<feature type="signal peptide" evidence="1">
    <location>
        <begin position="1"/>
        <end position="23"/>
    </location>
</feature>
<name>A0AAW0DNP6_9AGAR</name>
<gene>
    <name evidence="2" type="ORF">R3P38DRAFT_2763105</name>
</gene>
<feature type="chain" id="PRO_5043698839" evidence="1">
    <location>
        <begin position="24"/>
        <end position="303"/>
    </location>
</feature>
<reference evidence="2 3" key="1">
    <citation type="journal article" date="2024" name="J Genomics">
        <title>Draft genome sequencing and assembly of Favolaschia claudopus CIRM-BRFM 2984 isolated from oak limbs.</title>
        <authorList>
            <person name="Navarro D."/>
            <person name="Drula E."/>
            <person name="Chaduli D."/>
            <person name="Cazenave R."/>
            <person name="Ahrendt S."/>
            <person name="Wang J."/>
            <person name="Lipzen A."/>
            <person name="Daum C."/>
            <person name="Barry K."/>
            <person name="Grigoriev I.V."/>
            <person name="Favel A."/>
            <person name="Rosso M.N."/>
            <person name="Martin F."/>
        </authorList>
    </citation>
    <scope>NUCLEOTIDE SEQUENCE [LARGE SCALE GENOMIC DNA]</scope>
    <source>
        <strain evidence="2 3">CIRM-BRFM 2984</strain>
    </source>
</reference>
<evidence type="ECO:0000313" key="2">
    <source>
        <dbReference type="EMBL" id="KAK7052772.1"/>
    </source>
</evidence>
<keyword evidence="1" id="KW-0732">Signal</keyword>
<protein>
    <submittedName>
        <fullName evidence="2">Uncharacterized protein</fullName>
    </submittedName>
</protein>
<keyword evidence="3" id="KW-1185">Reference proteome</keyword>
<evidence type="ECO:0000313" key="3">
    <source>
        <dbReference type="Proteomes" id="UP001362999"/>
    </source>
</evidence>
<sequence>MPSGCFVLPCGAAFLALVYAVDARPGLDSTSIEQSCGPNLQGFLASLPHNSTTSRLVTIRLATLPTSESSHLVDGRAASNSSAHSGPTGSMSINLVSTSTAGACLTSSMLSALVRGTTSRARSTNDIDDLVFLRVRRWRGENTDDPSYSVTGPELSHRSSEFQVSAASFGEVVLLAFEHPDGLGNAALRWDIEIRIYEWNLPTDGGEDGQVDCLDLGARWAHGVKVLGPHARDEAVRRGGAVAADGMFDGRAPSAFANGEMMRTVLEATRLKNTPAASALTRRYLERALKPGRRGVCVVICGR</sequence>
<evidence type="ECO:0000256" key="1">
    <source>
        <dbReference type="SAM" id="SignalP"/>
    </source>
</evidence>
<dbReference type="Proteomes" id="UP001362999">
    <property type="component" value="Unassembled WGS sequence"/>
</dbReference>
<dbReference type="EMBL" id="JAWWNJ010000007">
    <property type="protein sequence ID" value="KAK7052772.1"/>
    <property type="molecule type" value="Genomic_DNA"/>
</dbReference>
<dbReference type="AlphaFoldDB" id="A0AAW0DNP6"/>
<proteinExistence type="predicted"/>